<organism evidence="10 11">
    <name type="scientific">Pyruvatibacter mobilis</name>
    <dbReference type="NCBI Taxonomy" id="1712261"/>
    <lineage>
        <taxon>Bacteria</taxon>
        <taxon>Pseudomonadati</taxon>
        <taxon>Pseudomonadota</taxon>
        <taxon>Alphaproteobacteria</taxon>
        <taxon>Hyphomicrobiales</taxon>
        <taxon>Parvibaculaceae</taxon>
        <taxon>Pyruvatibacter</taxon>
    </lineage>
</organism>
<keyword evidence="1 10" id="KW-0808">Transferase</keyword>
<sequence>MDNSAGNVVKDAVKAQYGSTARGAEALNREQTAKVANEFGYSQADLADIPDAANLGLSCGNPIDAAGLQPGETVVDLGSGGGIDIFLAARDVGERGRAIGIDMTEDMIALARRNAEKTGTANAEFRLGEIHQMPVDDASVDCVISNCVINLCEDKQAVFDDVFRILKPGGRVAVSDIVLTQALPPQLKESLDAYVGCIGGAVPAQVYADMLARADFTDIVVANKNVDLNVYGEVDGQAACCSTPEPETAASSCCGSSEAIAQDVHGGLRQVLTETDLNSYAASAIIKATKPAA</sequence>
<dbReference type="AlphaFoldDB" id="A0A845QE05"/>
<evidence type="ECO:0000256" key="7">
    <source>
        <dbReference type="ARBA" id="ARBA00047943"/>
    </source>
</evidence>
<dbReference type="EC" id="2.1.1.137" evidence="4"/>
<dbReference type="GO" id="GO:0030791">
    <property type="term" value="F:arsenite methyltransferase activity"/>
    <property type="evidence" value="ECO:0007669"/>
    <property type="project" value="UniProtKB-EC"/>
</dbReference>
<dbReference type="EMBL" id="WXYQ01000011">
    <property type="protein sequence ID" value="NBG96792.1"/>
    <property type="molecule type" value="Genomic_DNA"/>
</dbReference>
<dbReference type="OrthoDB" id="9765084at2"/>
<feature type="domain" description="Methyltransferase" evidence="9">
    <location>
        <begin position="70"/>
        <end position="208"/>
    </location>
</feature>
<keyword evidence="10" id="KW-0489">Methyltransferase</keyword>
<comment type="caution">
    <text evidence="10">The sequence shown here is derived from an EMBL/GenBank/DDBJ whole genome shotgun (WGS) entry which is preliminary data.</text>
</comment>
<keyword evidence="11" id="KW-1185">Reference proteome</keyword>
<dbReference type="GeneID" id="300653703"/>
<comment type="similarity">
    <text evidence="3">Belongs to the methyltransferase superfamily. Arsenite methyltransferase family.</text>
</comment>
<comment type="catalytic activity">
    <reaction evidence="8">
        <text>arsenic triglutathione + 3 [thioredoxin]-dithiol + 3 S-adenosyl-L-methionine = trimethylarsine + 3 [thioredoxin]-disulfide + 3 glutathione + 3 S-adenosyl-L-homocysteine + 3 H(+)</text>
        <dbReference type="Rhea" id="RHEA:69432"/>
        <dbReference type="Rhea" id="RHEA-COMP:10698"/>
        <dbReference type="Rhea" id="RHEA-COMP:10700"/>
        <dbReference type="ChEBI" id="CHEBI:15378"/>
        <dbReference type="ChEBI" id="CHEBI:27130"/>
        <dbReference type="ChEBI" id="CHEBI:29950"/>
        <dbReference type="ChEBI" id="CHEBI:50058"/>
        <dbReference type="ChEBI" id="CHEBI:57856"/>
        <dbReference type="ChEBI" id="CHEBI:57925"/>
        <dbReference type="ChEBI" id="CHEBI:59789"/>
        <dbReference type="ChEBI" id="CHEBI:183640"/>
        <dbReference type="EC" id="2.1.1.137"/>
    </reaction>
</comment>
<dbReference type="PANTHER" id="PTHR43675:SF8">
    <property type="entry name" value="ARSENITE METHYLTRANSFERASE"/>
    <property type="match status" value="1"/>
</dbReference>
<keyword evidence="2" id="KW-0949">S-adenosyl-L-methionine</keyword>
<dbReference type="CDD" id="cd02440">
    <property type="entry name" value="AdoMet_MTases"/>
    <property type="match status" value="1"/>
</dbReference>
<dbReference type="Gene3D" id="3.40.50.150">
    <property type="entry name" value="Vaccinia Virus protein VP39"/>
    <property type="match status" value="1"/>
</dbReference>
<dbReference type="InterPro" id="IPR026669">
    <property type="entry name" value="Arsenite_MeTrfase-like"/>
</dbReference>
<proteinExistence type="inferred from homology"/>
<evidence type="ECO:0000256" key="3">
    <source>
        <dbReference type="ARBA" id="ARBA00034487"/>
    </source>
</evidence>
<dbReference type="InterPro" id="IPR029063">
    <property type="entry name" value="SAM-dependent_MTases_sf"/>
</dbReference>
<dbReference type="Pfam" id="PF13847">
    <property type="entry name" value="Methyltransf_31"/>
    <property type="match status" value="1"/>
</dbReference>
<dbReference type="InterPro" id="IPR025714">
    <property type="entry name" value="Methyltranfer_dom"/>
</dbReference>
<name>A0A845QE05_9HYPH</name>
<comment type="catalytic activity">
    <reaction evidence="6">
        <text>arsenic triglutathione + [thioredoxin]-dithiol + S-adenosyl-L-methionine + 2 H2O = methylarsonous acid + [thioredoxin]-disulfide + 3 glutathione + S-adenosyl-L-homocysteine + H(+)</text>
        <dbReference type="Rhea" id="RHEA:69460"/>
        <dbReference type="Rhea" id="RHEA-COMP:10698"/>
        <dbReference type="Rhea" id="RHEA-COMP:10700"/>
        <dbReference type="ChEBI" id="CHEBI:15377"/>
        <dbReference type="ChEBI" id="CHEBI:15378"/>
        <dbReference type="ChEBI" id="CHEBI:17826"/>
        <dbReference type="ChEBI" id="CHEBI:29950"/>
        <dbReference type="ChEBI" id="CHEBI:50058"/>
        <dbReference type="ChEBI" id="CHEBI:57856"/>
        <dbReference type="ChEBI" id="CHEBI:57925"/>
        <dbReference type="ChEBI" id="CHEBI:59789"/>
        <dbReference type="ChEBI" id="CHEBI:183640"/>
        <dbReference type="EC" id="2.1.1.137"/>
    </reaction>
</comment>
<evidence type="ECO:0000259" key="9">
    <source>
        <dbReference type="Pfam" id="PF13847"/>
    </source>
</evidence>
<evidence type="ECO:0000256" key="6">
    <source>
        <dbReference type="ARBA" id="ARBA00047941"/>
    </source>
</evidence>
<evidence type="ECO:0000313" key="11">
    <source>
        <dbReference type="Proteomes" id="UP000470384"/>
    </source>
</evidence>
<evidence type="ECO:0000256" key="2">
    <source>
        <dbReference type="ARBA" id="ARBA00022691"/>
    </source>
</evidence>
<dbReference type="NCBIfam" id="NF008823">
    <property type="entry name" value="PRK11873.1"/>
    <property type="match status" value="1"/>
</dbReference>
<dbReference type="SUPFAM" id="SSF53335">
    <property type="entry name" value="S-adenosyl-L-methionine-dependent methyltransferases"/>
    <property type="match status" value="1"/>
</dbReference>
<comment type="catalytic activity">
    <reaction evidence="7">
        <text>arsenic triglutathione + 2 [thioredoxin]-dithiol + 2 S-adenosyl-L-methionine + H2O = dimethylarsinous acid + 2 [thioredoxin]-disulfide + 3 glutathione + 2 S-adenosyl-L-homocysteine + 2 H(+)</text>
        <dbReference type="Rhea" id="RHEA:69464"/>
        <dbReference type="Rhea" id="RHEA-COMP:10698"/>
        <dbReference type="Rhea" id="RHEA-COMP:10700"/>
        <dbReference type="ChEBI" id="CHEBI:15377"/>
        <dbReference type="ChEBI" id="CHEBI:15378"/>
        <dbReference type="ChEBI" id="CHEBI:23808"/>
        <dbReference type="ChEBI" id="CHEBI:29950"/>
        <dbReference type="ChEBI" id="CHEBI:50058"/>
        <dbReference type="ChEBI" id="CHEBI:57856"/>
        <dbReference type="ChEBI" id="CHEBI:57925"/>
        <dbReference type="ChEBI" id="CHEBI:59789"/>
        <dbReference type="ChEBI" id="CHEBI:183640"/>
        <dbReference type="EC" id="2.1.1.137"/>
    </reaction>
</comment>
<dbReference type="PANTHER" id="PTHR43675">
    <property type="entry name" value="ARSENITE METHYLTRANSFERASE"/>
    <property type="match status" value="1"/>
</dbReference>
<dbReference type="Proteomes" id="UP000470384">
    <property type="component" value="Unassembled WGS sequence"/>
</dbReference>
<dbReference type="GO" id="GO:0032259">
    <property type="term" value="P:methylation"/>
    <property type="evidence" value="ECO:0007669"/>
    <property type="project" value="UniProtKB-KW"/>
</dbReference>
<protein>
    <recommendedName>
        <fullName evidence="5">Arsenite methyltransferase</fullName>
        <ecNumber evidence="4">2.1.1.137</ecNumber>
    </recommendedName>
</protein>
<evidence type="ECO:0000256" key="1">
    <source>
        <dbReference type="ARBA" id="ARBA00022679"/>
    </source>
</evidence>
<evidence type="ECO:0000313" key="10">
    <source>
        <dbReference type="EMBL" id="NBG96792.1"/>
    </source>
</evidence>
<accession>A0A845QE05</accession>
<gene>
    <name evidence="10" type="primary">arsM</name>
    <name evidence="10" type="ORF">GTQ45_13710</name>
</gene>
<evidence type="ECO:0000256" key="5">
    <source>
        <dbReference type="ARBA" id="ARBA00034545"/>
    </source>
</evidence>
<evidence type="ECO:0000256" key="4">
    <source>
        <dbReference type="ARBA" id="ARBA00034521"/>
    </source>
</evidence>
<evidence type="ECO:0000256" key="8">
    <source>
        <dbReference type="ARBA" id="ARBA00048428"/>
    </source>
</evidence>
<reference evidence="10 11" key="1">
    <citation type="journal article" date="2016" name="Int. J. Syst. Evol. Microbiol.">
        <title>Pyruvatibacter mobilis gen. nov., sp. nov., a marine bacterium from the culture broth of Picochlorum sp. 122.</title>
        <authorList>
            <person name="Wang G."/>
            <person name="Tang M."/>
            <person name="Wu H."/>
            <person name="Dai S."/>
            <person name="Li T."/>
            <person name="Chen C."/>
            <person name="He H."/>
            <person name="Fan J."/>
            <person name="Xiang W."/>
            <person name="Li X."/>
        </authorList>
    </citation>
    <scope>NUCLEOTIDE SEQUENCE [LARGE SCALE GENOMIC DNA]</scope>
    <source>
        <strain evidence="10 11">GYP-11</strain>
    </source>
</reference>
<dbReference type="RefSeq" id="WP_160588800.1">
    <property type="nucleotide sequence ID" value="NZ_BMHN01000001.1"/>
</dbReference>